<keyword evidence="2" id="KW-1185">Reference proteome</keyword>
<reference evidence="2" key="1">
    <citation type="submission" date="2011-02" db="EMBL/GenBank/DDBJ databases">
        <title>The complete genome of Planctomyces brasiliensis DSM 5305.</title>
        <authorList>
            <person name="Lucas S."/>
            <person name="Copeland A."/>
            <person name="Lapidus A."/>
            <person name="Bruce D."/>
            <person name="Goodwin L."/>
            <person name="Pitluck S."/>
            <person name="Kyrpides N."/>
            <person name="Mavromatis K."/>
            <person name="Pagani I."/>
            <person name="Ivanova N."/>
            <person name="Ovchinnikova G."/>
            <person name="Lu M."/>
            <person name="Detter J.C."/>
            <person name="Han C."/>
            <person name="Land M."/>
            <person name="Hauser L."/>
            <person name="Markowitz V."/>
            <person name="Cheng J.-F."/>
            <person name="Hugenholtz P."/>
            <person name="Woyke T."/>
            <person name="Wu D."/>
            <person name="Tindall B."/>
            <person name="Pomrenke H.G."/>
            <person name="Brambilla E."/>
            <person name="Klenk H.-P."/>
            <person name="Eisen J.A."/>
        </authorList>
    </citation>
    <scope>NUCLEOTIDE SEQUENCE [LARGE SCALE GENOMIC DNA]</scope>
    <source>
        <strain evidence="2">ATCC 49424 / DSM 5305 / JCM 21570 / NBRC 103401 / IFAM 1448</strain>
    </source>
</reference>
<dbReference type="InterPro" id="IPR011053">
    <property type="entry name" value="Single_hybrid_motif"/>
</dbReference>
<evidence type="ECO:0000313" key="1">
    <source>
        <dbReference type="EMBL" id="ADY59414.1"/>
    </source>
</evidence>
<dbReference type="eggNOG" id="COG0511">
    <property type="taxonomic scope" value="Bacteria"/>
</dbReference>
<dbReference type="KEGG" id="pbs:Plabr_1804"/>
<dbReference type="SUPFAM" id="SSF51230">
    <property type="entry name" value="Single hybrid motif"/>
    <property type="match status" value="1"/>
</dbReference>
<dbReference type="AlphaFoldDB" id="F0SG72"/>
<sequence length="99" mass="11008">MNVRTQHDAVRQIVRLPHPGGETDHSVQGELTAWYVEVGDAVAVGQRLFQISWPGLVIDYTADAAGQVIQRHGRLREHVTAEAELLELRLNASESAERN</sequence>
<dbReference type="HOGENOM" id="CLU_2318384_0_0_0"/>
<dbReference type="OrthoDB" id="215049at2"/>
<dbReference type="RefSeq" id="WP_013628141.1">
    <property type="nucleotide sequence ID" value="NC_015174.1"/>
</dbReference>
<dbReference type="STRING" id="756272.Plabr_1804"/>
<accession>F0SG72</accession>
<protein>
    <submittedName>
        <fullName evidence="1">Biotin/lipoyl attachment domain-containing protein</fullName>
    </submittedName>
</protein>
<organism evidence="1 2">
    <name type="scientific">Rubinisphaera brasiliensis (strain ATCC 49424 / DSM 5305 / JCM 21570 / IAM 15109 / NBRC 103401 / IFAM 1448)</name>
    <name type="common">Planctomyces brasiliensis</name>
    <dbReference type="NCBI Taxonomy" id="756272"/>
    <lineage>
        <taxon>Bacteria</taxon>
        <taxon>Pseudomonadati</taxon>
        <taxon>Planctomycetota</taxon>
        <taxon>Planctomycetia</taxon>
        <taxon>Planctomycetales</taxon>
        <taxon>Planctomycetaceae</taxon>
        <taxon>Rubinisphaera</taxon>
    </lineage>
</organism>
<name>F0SG72_RUBBR</name>
<dbReference type="EMBL" id="CP002546">
    <property type="protein sequence ID" value="ADY59414.1"/>
    <property type="molecule type" value="Genomic_DNA"/>
</dbReference>
<gene>
    <name evidence="1" type="ordered locus">Plabr_1804</name>
</gene>
<evidence type="ECO:0000313" key="2">
    <source>
        <dbReference type="Proteomes" id="UP000006860"/>
    </source>
</evidence>
<dbReference type="Proteomes" id="UP000006860">
    <property type="component" value="Chromosome"/>
</dbReference>
<dbReference type="Gene3D" id="2.40.50.100">
    <property type="match status" value="1"/>
</dbReference>
<proteinExistence type="predicted"/>